<dbReference type="InterPro" id="IPR012337">
    <property type="entry name" value="RNaseH-like_sf"/>
</dbReference>
<dbReference type="Proteomes" id="UP000249464">
    <property type="component" value="Unassembled WGS sequence"/>
</dbReference>
<keyword evidence="7" id="KW-0460">Magnesium</keyword>
<feature type="region of interest" description="Disordered" evidence="16">
    <location>
        <begin position="511"/>
        <end position="530"/>
    </location>
</feature>
<dbReference type="Pfam" id="PF13976">
    <property type="entry name" value="gag_pre-integrs"/>
    <property type="match status" value="1"/>
</dbReference>
<evidence type="ECO:0000256" key="8">
    <source>
        <dbReference type="ARBA" id="ARBA00022884"/>
    </source>
</evidence>
<keyword evidence="9" id="KW-0229">DNA integration</keyword>
<feature type="region of interest" description="Disordered" evidence="16">
    <location>
        <begin position="444"/>
        <end position="474"/>
    </location>
</feature>
<dbReference type="GO" id="GO:0006310">
    <property type="term" value="P:DNA recombination"/>
    <property type="evidence" value="ECO:0007669"/>
    <property type="project" value="UniProtKB-KW"/>
</dbReference>
<dbReference type="InterPro" id="IPR013103">
    <property type="entry name" value="RVT_2"/>
</dbReference>
<reference evidence="19 20" key="1">
    <citation type="submission" date="2016-11" db="EMBL/GenBank/DDBJ databases">
        <authorList>
            <person name="Jaros S."/>
            <person name="Januszkiewicz K."/>
            <person name="Wedrychowicz H."/>
        </authorList>
    </citation>
    <scope>NUCLEOTIDE SEQUENCE [LARGE SCALE GENOMIC DNA]</scope>
</reference>
<feature type="domain" description="Integrase catalytic" evidence="18">
    <location>
        <begin position="212"/>
        <end position="378"/>
    </location>
</feature>
<evidence type="ECO:0000256" key="6">
    <source>
        <dbReference type="ARBA" id="ARBA00022801"/>
    </source>
</evidence>
<keyword evidence="8" id="KW-0694">RNA-binding</keyword>
<dbReference type="PANTHER" id="PTHR42648:SF11">
    <property type="entry name" value="TRANSPOSON TY4-P GAG-POL POLYPROTEIN"/>
    <property type="match status" value="1"/>
</dbReference>
<evidence type="ECO:0000256" key="9">
    <source>
        <dbReference type="ARBA" id="ARBA00022908"/>
    </source>
</evidence>
<evidence type="ECO:0000259" key="18">
    <source>
        <dbReference type="PROSITE" id="PS50994"/>
    </source>
</evidence>
<keyword evidence="13" id="KW-0511">Multifunctional enzyme</keyword>
<dbReference type="Pfam" id="PF07727">
    <property type="entry name" value="RVT_2"/>
    <property type="match status" value="1"/>
</dbReference>
<dbReference type="GO" id="GO:0016787">
    <property type="term" value="F:hydrolase activity"/>
    <property type="evidence" value="ECO:0007669"/>
    <property type="project" value="UniProtKB-KW"/>
</dbReference>
<evidence type="ECO:0000256" key="1">
    <source>
        <dbReference type="ARBA" id="ARBA00022578"/>
    </source>
</evidence>
<keyword evidence="10" id="KW-0695">RNA-directed DNA polymerase</keyword>
<dbReference type="GO" id="GO:0005634">
    <property type="term" value="C:nucleus"/>
    <property type="evidence" value="ECO:0007669"/>
    <property type="project" value="UniProtKB-ARBA"/>
</dbReference>
<sequence>MGRELKKLVKGTRSLSSLTDSEFKQKGSNGVIAGEDKLLKRLSKARALHPAVGRGTLTAEFALADGTTSKMTIADVLHVPNFVVNLISGPSLCKQGVRIEMEEGRCEFSKDGQTFAIAQLIGSKYIFQARLSNLNPTEAQSLTVSVRSNSADREIWHQRFGHLNMPYLLEMEGKETVMGLNIKGEDFDVAKCHGCMQGRGVHTNISRGRASRADKPLHTIHADLWGPVRHESFAGEVMVLGLVDDYSRFRWSFPIGKKSSVTALVVEFIQRVERSRDCNVAIFHSDNGGEFVNNSLKAFFRERGIEHRTTVPYAHYQNGVIERGWRTMFETVRIWLLVSGLPLSFWAFAATAFTYVSNRRPTAALPGSTPFEMYHLRKPNVSRFRVWGCVAYVRIAPERRASKIEPPRVKARFIGYAEQGWMFWRPDTNTVFVSDDANFDESSFELHRGNSDDADLREDSPTTLFGNPPTGSLDIDGDDAVEQDFSLDGAGRAQAPGTDDRAMAPIAARRAFAPDGDSRDNTPPVGRARAPDQFNTAMVKSLLPLFPPVEHRRGGAEQQAMFVDLGTILGDVIPLNELPEWEQVLSVVVNLEECNGWTNLSSIVQGSTEGICGIEELEAYQVWTGSPDEPTYKQAMAGEDREDWSISLMTEYSILNGMNTWDKEATDPPPGVRAIPTKVVLVRKRNDKGDIIKYKARIVARGDLQNHHGETFSPTARIASIRMINVIAHVKGYRRLQFDVNSAYLHGHITEPLWIKLPDGSTHRLRKSLYGLKQSGREWNKVLHAALVDRGFKRMEEDFGVYRRVRNIGGVDRTTLLAIYVDDGLLAGDDDLEGFLSEFDQQFKLKRGEVELFLGMKIATDDASGIMTIDQCHQIETILNNHGFANASAVATPTSDSDQHSDGGTAHLKLNYRQVVGELLWVSGCTRPDISYAVTQLSRHCADPKPEHFRQMRRVLRYLRGTINRRLEYNRHLGIDVTLYCDSDHAAEKSERRSISGYTVIMAGAAITWASKRQVSVATSSVQAEYQALSAAARETLWIRSLLFSLGFPPSSPTIIHGDSTGAIALADHPTSHATTKHIATHYHFTRELVSNGIIELRWIGTKEMVADGFTKGLSRAPHESFVRMLGMVDAPRQGASAEHAERDRNDVYEGRVEEGLGSRSEHEVEEEDDAELGDGDGESG</sequence>
<dbReference type="InterPro" id="IPR057670">
    <property type="entry name" value="SH3_retrovirus"/>
</dbReference>
<accession>A0A2X0MTP1</accession>
<evidence type="ECO:0000256" key="4">
    <source>
        <dbReference type="ARBA" id="ARBA00022723"/>
    </source>
</evidence>
<dbReference type="CDD" id="cd09272">
    <property type="entry name" value="RNase_HI_RT_Ty1"/>
    <property type="match status" value="1"/>
</dbReference>
<keyword evidence="3" id="KW-0540">Nuclease</keyword>
<feature type="compositionally biased region" description="Acidic residues" evidence="16">
    <location>
        <begin position="1164"/>
        <end position="1181"/>
    </location>
</feature>
<dbReference type="InterPro" id="IPR036397">
    <property type="entry name" value="RNaseH_sf"/>
</dbReference>
<organism evidence="19 20">
    <name type="scientific">Microbotryum silenes-dioicae</name>
    <dbReference type="NCBI Taxonomy" id="796604"/>
    <lineage>
        <taxon>Eukaryota</taxon>
        <taxon>Fungi</taxon>
        <taxon>Dikarya</taxon>
        <taxon>Basidiomycota</taxon>
        <taxon>Pucciniomycotina</taxon>
        <taxon>Microbotryomycetes</taxon>
        <taxon>Microbotryales</taxon>
        <taxon>Microbotryaceae</taxon>
        <taxon>Microbotryum</taxon>
    </lineage>
</organism>
<evidence type="ECO:0000313" key="19">
    <source>
        <dbReference type="EMBL" id="SGZ31613.1"/>
    </source>
</evidence>
<keyword evidence="4" id="KW-0479">Metal-binding</keyword>
<evidence type="ECO:0000256" key="11">
    <source>
        <dbReference type="ARBA" id="ARBA00022932"/>
    </source>
</evidence>
<comment type="catalytic activity">
    <reaction evidence="14">
        <text>DNA(n) + a 2'-deoxyribonucleoside 5'-triphosphate = DNA(n+1) + diphosphate</text>
        <dbReference type="Rhea" id="RHEA:22508"/>
        <dbReference type="Rhea" id="RHEA-COMP:17339"/>
        <dbReference type="Rhea" id="RHEA-COMP:17340"/>
        <dbReference type="ChEBI" id="CHEBI:33019"/>
        <dbReference type="ChEBI" id="CHEBI:61560"/>
        <dbReference type="ChEBI" id="CHEBI:173112"/>
        <dbReference type="EC" id="2.7.7.49"/>
    </reaction>
</comment>
<evidence type="ECO:0000256" key="17">
    <source>
        <dbReference type="SAM" id="Phobius"/>
    </source>
</evidence>
<dbReference type="GO" id="GO:0046872">
    <property type="term" value="F:metal ion binding"/>
    <property type="evidence" value="ECO:0007669"/>
    <property type="project" value="UniProtKB-KW"/>
</dbReference>
<dbReference type="EMBL" id="FQNC01000115">
    <property type="protein sequence ID" value="SGZ31613.1"/>
    <property type="molecule type" value="Genomic_DNA"/>
</dbReference>
<evidence type="ECO:0000256" key="7">
    <source>
        <dbReference type="ARBA" id="ARBA00022842"/>
    </source>
</evidence>
<keyword evidence="6" id="KW-0378">Hydrolase</keyword>
<dbReference type="SUPFAM" id="SSF53098">
    <property type="entry name" value="Ribonuclease H-like"/>
    <property type="match status" value="1"/>
</dbReference>
<evidence type="ECO:0000256" key="10">
    <source>
        <dbReference type="ARBA" id="ARBA00022918"/>
    </source>
</evidence>
<keyword evidence="1" id="KW-0815">Transposition</keyword>
<evidence type="ECO:0000256" key="15">
    <source>
        <dbReference type="ARBA" id="ARBA00049244"/>
    </source>
</evidence>
<dbReference type="InterPro" id="IPR043502">
    <property type="entry name" value="DNA/RNA_pol_sf"/>
</dbReference>
<dbReference type="Gene3D" id="3.30.420.10">
    <property type="entry name" value="Ribonuclease H-like superfamily/Ribonuclease H"/>
    <property type="match status" value="1"/>
</dbReference>
<comment type="catalytic activity">
    <reaction evidence="15">
        <text>DNA(n) + a 2'-deoxyribonucleoside 5'-triphosphate = DNA(n+1) + diphosphate</text>
        <dbReference type="Rhea" id="RHEA:22508"/>
        <dbReference type="Rhea" id="RHEA-COMP:17339"/>
        <dbReference type="Rhea" id="RHEA-COMP:17340"/>
        <dbReference type="ChEBI" id="CHEBI:33019"/>
        <dbReference type="ChEBI" id="CHEBI:61560"/>
        <dbReference type="ChEBI" id="CHEBI:173112"/>
        <dbReference type="EC" id="2.7.7.7"/>
    </reaction>
</comment>
<dbReference type="InterPro" id="IPR039537">
    <property type="entry name" value="Retrotran_Ty1/copia-like"/>
</dbReference>
<keyword evidence="17" id="KW-1133">Transmembrane helix</keyword>
<dbReference type="GO" id="GO:0015074">
    <property type="term" value="P:DNA integration"/>
    <property type="evidence" value="ECO:0007669"/>
    <property type="project" value="UniProtKB-KW"/>
</dbReference>
<dbReference type="Pfam" id="PF25597">
    <property type="entry name" value="SH3_retrovirus"/>
    <property type="match status" value="1"/>
</dbReference>
<feature type="compositionally biased region" description="Basic and acidic residues" evidence="16">
    <location>
        <begin position="1139"/>
        <end position="1163"/>
    </location>
</feature>
<keyword evidence="17" id="KW-0472">Membrane</keyword>
<keyword evidence="12" id="KW-0233">DNA recombination</keyword>
<evidence type="ECO:0000256" key="12">
    <source>
        <dbReference type="ARBA" id="ARBA00023172"/>
    </source>
</evidence>
<name>A0A2X0MTP1_9BASI</name>
<protein>
    <submittedName>
        <fullName evidence="19">BQ5605_C045g12214 protein</fullName>
    </submittedName>
</protein>
<dbReference type="SUPFAM" id="SSF56672">
    <property type="entry name" value="DNA/RNA polymerases"/>
    <property type="match status" value="1"/>
</dbReference>
<evidence type="ECO:0000256" key="13">
    <source>
        <dbReference type="ARBA" id="ARBA00023268"/>
    </source>
</evidence>
<evidence type="ECO:0000256" key="5">
    <source>
        <dbReference type="ARBA" id="ARBA00022759"/>
    </source>
</evidence>
<dbReference type="AlphaFoldDB" id="A0A2X0MTP1"/>
<keyword evidence="5" id="KW-0255">Endonuclease</keyword>
<dbReference type="GO" id="GO:0004519">
    <property type="term" value="F:endonuclease activity"/>
    <property type="evidence" value="ECO:0007669"/>
    <property type="project" value="UniProtKB-KW"/>
</dbReference>
<dbReference type="PANTHER" id="PTHR42648">
    <property type="entry name" value="TRANSPOSASE, PUTATIVE-RELATED"/>
    <property type="match status" value="1"/>
</dbReference>
<keyword evidence="11" id="KW-0808">Transferase</keyword>
<evidence type="ECO:0000256" key="16">
    <source>
        <dbReference type="SAM" id="MobiDB-lite"/>
    </source>
</evidence>
<keyword evidence="2" id="KW-0548">Nucleotidyltransferase</keyword>
<dbReference type="GO" id="GO:0003723">
    <property type="term" value="F:RNA binding"/>
    <property type="evidence" value="ECO:0007669"/>
    <property type="project" value="UniProtKB-KW"/>
</dbReference>
<evidence type="ECO:0000256" key="3">
    <source>
        <dbReference type="ARBA" id="ARBA00022722"/>
    </source>
</evidence>
<dbReference type="GO" id="GO:0003964">
    <property type="term" value="F:RNA-directed DNA polymerase activity"/>
    <property type="evidence" value="ECO:0007669"/>
    <property type="project" value="UniProtKB-KW"/>
</dbReference>
<evidence type="ECO:0000256" key="2">
    <source>
        <dbReference type="ARBA" id="ARBA00022695"/>
    </source>
</evidence>
<keyword evidence="20" id="KW-1185">Reference proteome</keyword>
<keyword evidence="11" id="KW-0239">DNA-directed DNA polymerase</keyword>
<feature type="region of interest" description="Disordered" evidence="16">
    <location>
        <begin position="1133"/>
        <end position="1181"/>
    </location>
</feature>
<keyword evidence="17" id="KW-0812">Transmembrane</keyword>
<proteinExistence type="predicted"/>
<dbReference type="GO" id="GO:0032196">
    <property type="term" value="P:transposition"/>
    <property type="evidence" value="ECO:0007669"/>
    <property type="project" value="UniProtKB-KW"/>
</dbReference>
<dbReference type="InterPro" id="IPR025724">
    <property type="entry name" value="GAG-pre-integrase_dom"/>
</dbReference>
<dbReference type="Pfam" id="PF00665">
    <property type="entry name" value="rve"/>
    <property type="match status" value="1"/>
</dbReference>
<feature type="transmembrane region" description="Helical" evidence="17">
    <location>
        <begin position="334"/>
        <end position="356"/>
    </location>
</feature>
<dbReference type="PROSITE" id="PS50994">
    <property type="entry name" value="INTEGRASE"/>
    <property type="match status" value="1"/>
</dbReference>
<evidence type="ECO:0000256" key="14">
    <source>
        <dbReference type="ARBA" id="ARBA00048173"/>
    </source>
</evidence>
<dbReference type="GO" id="GO:0003887">
    <property type="term" value="F:DNA-directed DNA polymerase activity"/>
    <property type="evidence" value="ECO:0007669"/>
    <property type="project" value="UniProtKB-KW"/>
</dbReference>
<evidence type="ECO:0000313" key="20">
    <source>
        <dbReference type="Proteomes" id="UP000249464"/>
    </source>
</evidence>
<gene>
    <name evidence="19" type="primary">BQ5605_C045g12214</name>
    <name evidence="19" type="ORF">BQ5605_C045G12214</name>
</gene>
<dbReference type="InterPro" id="IPR001584">
    <property type="entry name" value="Integrase_cat-core"/>
</dbReference>